<evidence type="ECO:0008006" key="3">
    <source>
        <dbReference type="Google" id="ProtNLM"/>
    </source>
</evidence>
<dbReference type="GeneID" id="95578539"/>
<dbReference type="RefSeq" id="WP_257858025.1">
    <property type="nucleotide sequence ID" value="NZ_CP102515.1"/>
</dbReference>
<accession>A0ABY5Q7S8</accession>
<geneLocation type="plasmid" evidence="1 2">
    <name>unnamed1</name>
</geneLocation>
<protein>
    <recommendedName>
        <fullName evidence="3">Type II toxin-antitoxin system RelE/ParE family toxin</fullName>
    </recommendedName>
</protein>
<proteinExistence type="predicted"/>
<gene>
    <name evidence="1" type="ORF">NRK68_33935</name>
</gene>
<evidence type="ECO:0000313" key="2">
    <source>
        <dbReference type="Proteomes" id="UP001057738"/>
    </source>
</evidence>
<organism evidence="1 2">
    <name type="scientific">Streptomyces yangpuensis</name>
    <dbReference type="NCBI Taxonomy" id="1648182"/>
    <lineage>
        <taxon>Bacteria</taxon>
        <taxon>Bacillati</taxon>
        <taxon>Actinomycetota</taxon>
        <taxon>Actinomycetes</taxon>
        <taxon>Kitasatosporales</taxon>
        <taxon>Streptomycetaceae</taxon>
        <taxon>Streptomyces</taxon>
    </lineage>
</organism>
<evidence type="ECO:0000313" key="1">
    <source>
        <dbReference type="EMBL" id="UUY52284.1"/>
    </source>
</evidence>
<sequence length="87" mass="9757">MTEEQPWAVRLSPHTAKTLAGLPAPAREMVRDVLDIAVRSPWGWPQWNTGDPEGEDVRAASVGQLSVVYTVNRFTRRMSVLEIVWLG</sequence>
<dbReference type="EMBL" id="CP102515">
    <property type="protein sequence ID" value="UUY52284.1"/>
    <property type="molecule type" value="Genomic_DNA"/>
</dbReference>
<keyword evidence="2" id="KW-1185">Reference proteome</keyword>
<keyword evidence="1" id="KW-0614">Plasmid</keyword>
<reference evidence="1" key="1">
    <citation type="submission" date="2022-08" db="EMBL/GenBank/DDBJ databases">
        <authorList>
            <person name="Tian L."/>
        </authorList>
    </citation>
    <scope>NUCLEOTIDE SEQUENCE</scope>
    <source>
        <strain evidence="1">CM253</strain>
        <plasmid evidence="1">unnamed1</plasmid>
    </source>
</reference>
<dbReference type="Proteomes" id="UP001057738">
    <property type="component" value="Plasmid unnamed1"/>
</dbReference>
<name>A0ABY5Q7S8_9ACTN</name>